<dbReference type="InterPro" id="IPR050155">
    <property type="entry name" value="HAD-like_hydrolase_sf"/>
</dbReference>
<comment type="caution">
    <text evidence="1">The sequence shown here is derived from an EMBL/GenBank/DDBJ whole genome shotgun (WGS) entry which is preliminary data.</text>
</comment>
<evidence type="ECO:0000313" key="2">
    <source>
        <dbReference type="Proteomes" id="UP000238775"/>
    </source>
</evidence>
<dbReference type="GO" id="GO:0008967">
    <property type="term" value="F:phosphoglycolate phosphatase activity"/>
    <property type="evidence" value="ECO:0007669"/>
    <property type="project" value="TreeGrafter"/>
</dbReference>
<protein>
    <recommendedName>
        <fullName evidence="3">HAD family hydrolase</fullName>
    </recommendedName>
</protein>
<dbReference type="InterPro" id="IPR023214">
    <property type="entry name" value="HAD_sf"/>
</dbReference>
<feature type="non-terminal residue" evidence="1">
    <location>
        <position position="106"/>
    </location>
</feature>
<evidence type="ECO:0000313" key="1">
    <source>
        <dbReference type="EMBL" id="PPJ75493.1"/>
    </source>
</evidence>
<dbReference type="GO" id="GO:0006281">
    <property type="term" value="P:DNA repair"/>
    <property type="evidence" value="ECO:0007669"/>
    <property type="project" value="TreeGrafter"/>
</dbReference>
<gene>
    <name evidence="1" type="ORF">CV021_04860</name>
</gene>
<dbReference type="PANTHER" id="PTHR43434:SF13">
    <property type="entry name" value="PHOSPHOGLYCOLATE PHOSPHATASE"/>
    <property type="match status" value="1"/>
</dbReference>
<dbReference type="InterPro" id="IPR023198">
    <property type="entry name" value="PGP-like_dom2"/>
</dbReference>
<dbReference type="Proteomes" id="UP000238775">
    <property type="component" value="Unassembled WGS sequence"/>
</dbReference>
<dbReference type="Gene3D" id="3.40.50.1000">
    <property type="entry name" value="HAD superfamily/HAD-like"/>
    <property type="match status" value="1"/>
</dbReference>
<dbReference type="GO" id="GO:0005829">
    <property type="term" value="C:cytosol"/>
    <property type="evidence" value="ECO:0007669"/>
    <property type="project" value="TreeGrafter"/>
</dbReference>
<sequence length="106" mass="12408">MQSAKYQLVIFDFDGTLANSFPCVASVFNELAEQYRFKKIEMHEIETLRHATPRQIMQHVEMAAWKLPLVSRGFIRRMRRNVHQIELFEHISDSLKFLASSGVRLA</sequence>
<dbReference type="SUPFAM" id="SSF56784">
    <property type="entry name" value="HAD-like"/>
    <property type="match status" value="1"/>
</dbReference>
<evidence type="ECO:0008006" key="3">
    <source>
        <dbReference type="Google" id="ProtNLM"/>
    </source>
</evidence>
<reference evidence="1 2" key="1">
    <citation type="submission" date="2017-11" db="EMBL/GenBank/DDBJ databases">
        <authorList>
            <person name="Founou R.C."/>
            <person name="Founou L."/>
            <person name="Allam M."/>
            <person name="Ismail A."/>
            <person name="Essack S.Y."/>
        </authorList>
    </citation>
    <scope>NUCLEOTIDE SEQUENCE [LARGE SCALE GENOMIC DNA]</scope>
    <source>
        <strain evidence="1 2">G703N2B1</strain>
    </source>
</reference>
<dbReference type="InterPro" id="IPR041492">
    <property type="entry name" value="HAD_2"/>
</dbReference>
<dbReference type="Pfam" id="PF13419">
    <property type="entry name" value="HAD_2"/>
    <property type="match status" value="1"/>
</dbReference>
<dbReference type="EMBL" id="PGWZ01000327">
    <property type="protein sequence ID" value="PPJ75493.1"/>
    <property type="molecule type" value="Genomic_DNA"/>
</dbReference>
<dbReference type="Gene3D" id="1.10.150.240">
    <property type="entry name" value="Putative phosphatase, domain 2"/>
    <property type="match status" value="1"/>
</dbReference>
<proteinExistence type="predicted"/>
<dbReference type="AlphaFoldDB" id="A0A7Z1N4R3"/>
<dbReference type="InterPro" id="IPR036412">
    <property type="entry name" value="HAD-like_sf"/>
</dbReference>
<accession>A0A7Z1N4R3</accession>
<dbReference type="PANTHER" id="PTHR43434">
    <property type="entry name" value="PHOSPHOGLYCOLATE PHOSPHATASE"/>
    <property type="match status" value="1"/>
</dbReference>
<organism evidence="1 2">
    <name type="scientific">Staphylococcus aureus</name>
    <dbReference type="NCBI Taxonomy" id="1280"/>
    <lineage>
        <taxon>Bacteria</taxon>
        <taxon>Bacillati</taxon>
        <taxon>Bacillota</taxon>
        <taxon>Bacilli</taxon>
        <taxon>Bacillales</taxon>
        <taxon>Staphylococcaceae</taxon>
        <taxon>Staphylococcus</taxon>
    </lineage>
</organism>
<name>A0A7Z1N4R3_STAAU</name>